<evidence type="ECO:0000256" key="1">
    <source>
        <dbReference type="SAM" id="MobiDB-lite"/>
    </source>
</evidence>
<reference evidence="3 4" key="1">
    <citation type="submission" date="2022-04" db="EMBL/GenBank/DDBJ databases">
        <title>Genome diversity in the genus Frankia.</title>
        <authorList>
            <person name="Carlos-Shanley C."/>
            <person name="Hahn D."/>
        </authorList>
    </citation>
    <scope>NUCLEOTIDE SEQUENCE [LARGE SCALE GENOMIC DNA]</scope>
    <source>
        <strain evidence="3 4">Ag45/Mut15</strain>
    </source>
</reference>
<evidence type="ECO:0000259" key="2">
    <source>
        <dbReference type="Pfam" id="PF20148"/>
    </source>
</evidence>
<comment type="caution">
    <text evidence="3">The sequence shown here is derived from an EMBL/GenBank/DDBJ whole genome shotgun (WGS) entry which is preliminary data.</text>
</comment>
<organism evidence="3 4">
    <name type="scientific">Frankia umida</name>
    <dbReference type="NCBI Taxonomy" id="573489"/>
    <lineage>
        <taxon>Bacteria</taxon>
        <taxon>Bacillati</taxon>
        <taxon>Actinomycetota</taxon>
        <taxon>Actinomycetes</taxon>
        <taxon>Frankiales</taxon>
        <taxon>Frankiaceae</taxon>
        <taxon>Frankia</taxon>
    </lineage>
</organism>
<dbReference type="RefSeq" id="WP_248825020.1">
    <property type="nucleotide sequence ID" value="NZ_JALKFT010000011.1"/>
</dbReference>
<feature type="compositionally biased region" description="Low complexity" evidence="1">
    <location>
        <begin position="216"/>
        <end position="236"/>
    </location>
</feature>
<evidence type="ECO:0000313" key="3">
    <source>
        <dbReference type="EMBL" id="MCK9876762.1"/>
    </source>
</evidence>
<dbReference type="Proteomes" id="UP001201873">
    <property type="component" value="Unassembled WGS sequence"/>
</dbReference>
<dbReference type="EMBL" id="JALKFT010000011">
    <property type="protein sequence ID" value="MCK9876762.1"/>
    <property type="molecule type" value="Genomic_DNA"/>
</dbReference>
<sequence>MATSSADPDDLGIYVTDATAARTTLSTAAAGVRAYYHEVVARFGAQYSLSHPDLWAKLDTHLADAEERDRFVGTVKDAFVAADRGSAGTAAGTVTVDDSRIAAGLAVAGIGSLPTASLTVDAPELLARTPDSGFAADPVCTATGNLVEQEIDLPLPGRVGPAGWRRTYNSRAHDRPGAPGVDRPTQLPLLGATLHADGAGFRFTRGPGETWWYDEAGQPPSAGSASSSGRPAGASPPSLPRWPAVRPTAMTGPVAGCGPAARPGHALSTAATTPAG</sequence>
<evidence type="ECO:0000313" key="4">
    <source>
        <dbReference type="Proteomes" id="UP001201873"/>
    </source>
</evidence>
<protein>
    <submittedName>
        <fullName evidence="3">DUF6531 domain-containing protein</fullName>
    </submittedName>
</protein>
<accession>A0ABT0JZV1</accession>
<feature type="region of interest" description="Disordered" evidence="1">
    <location>
        <begin position="164"/>
        <end position="184"/>
    </location>
</feature>
<keyword evidence="4" id="KW-1185">Reference proteome</keyword>
<dbReference type="InterPro" id="IPR045351">
    <property type="entry name" value="DUF6531"/>
</dbReference>
<gene>
    <name evidence="3" type="ORF">MXD59_13400</name>
</gene>
<proteinExistence type="predicted"/>
<name>A0ABT0JZV1_9ACTN</name>
<feature type="domain" description="DUF6531" evidence="2">
    <location>
        <begin position="137"/>
        <end position="178"/>
    </location>
</feature>
<dbReference type="Pfam" id="PF20148">
    <property type="entry name" value="DUF6531"/>
    <property type="match status" value="1"/>
</dbReference>
<feature type="region of interest" description="Disordered" evidence="1">
    <location>
        <begin position="210"/>
        <end position="276"/>
    </location>
</feature>